<dbReference type="RefSeq" id="WP_138075043.1">
    <property type="nucleotide sequence ID" value="NZ_VAJM01000001.1"/>
</dbReference>
<feature type="domain" description="Photosynthesis system II assembly factor Ycf48/Hcf136-like" evidence="2">
    <location>
        <begin position="107"/>
        <end position="260"/>
    </location>
</feature>
<proteinExistence type="predicted"/>
<reference evidence="4 5" key="1">
    <citation type="submission" date="2019-05" db="EMBL/GenBank/DDBJ databases">
        <title>Hymenobacter edaphi sp. nov., isolated from abandoned arsenic-contaminated farmland soil.</title>
        <authorList>
            <person name="Nie L."/>
        </authorList>
    </citation>
    <scope>NUCLEOTIDE SEQUENCE [LARGE SCALE GENOMIC DNA]</scope>
    <source>
        <strain evidence="4 5">1-3-3-8</strain>
    </source>
</reference>
<feature type="chain" id="PRO_5024284246" evidence="1">
    <location>
        <begin position="21"/>
        <end position="456"/>
    </location>
</feature>
<evidence type="ECO:0000259" key="3">
    <source>
        <dbReference type="Pfam" id="PF18962"/>
    </source>
</evidence>
<dbReference type="InterPro" id="IPR015943">
    <property type="entry name" value="WD40/YVTN_repeat-like_dom_sf"/>
</dbReference>
<dbReference type="InterPro" id="IPR026444">
    <property type="entry name" value="Secre_tail"/>
</dbReference>
<gene>
    <name evidence="4" type="ORF">FDY95_02025</name>
</gene>
<feature type="domain" description="Secretion system C-terminal sorting" evidence="3">
    <location>
        <begin position="377"/>
        <end position="455"/>
    </location>
</feature>
<feature type="signal peptide" evidence="1">
    <location>
        <begin position="1"/>
        <end position="20"/>
    </location>
</feature>
<organism evidence="4 5">
    <name type="scientific">Hymenobacter jeollabukensis</name>
    <dbReference type="NCBI Taxonomy" id="2025313"/>
    <lineage>
        <taxon>Bacteria</taxon>
        <taxon>Pseudomonadati</taxon>
        <taxon>Bacteroidota</taxon>
        <taxon>Cytophagia</taxon>
        <taxon>Cytophagales</taxon>
        <taxon>Hymenobacteraceae</taxon>
        <taxon>Hymenobacter</taxon>
    </lineage>
</organism>
<dbReference type="Pfam" id="PF14870">
    <property type="entry name" value="PSII_BNR"/>
    <property type="match status" value="1"/>
</dbReference>
<dbReference type="EMBL" id="VAJM01000001">
    <property type="protein sequence ID" value="TLM96793.1"/>
    <property type="molecule type" value="Genomic_DNA"/>
</dbReference>
<keyword evidence="5" id="KW-1185">Reference proteome</keyword>
<evidence type="ECO:0000313" key="5">
    <source>
        <dbReference type="Proteomes" id="UP000305517"/>
    </source>
</evidence>
<evidence type="ECO:0000259" key="2">
    <source>
        <dbReference type="Pfam" id="PF14870"/>
    </source>
</evidence>
<dbReference type="InterPro" id="IPR028203">
    <property type="entry name" value="PSII_CF48-like_dom"/>
</dbReference>
<keyword evidence="1" id="KW-0732">Signal</keyword>
<dbReference type="Proteomes" id="UP000305517">
    <property type="component" value="Unassembled WGS sequence"/>
</dbReference>
<dbReference type="NCBIfam" id="TIGR04183">
    <property type="entry name" value="Por_Secre_tail"/>
    <property type="match status" value="1"/>
</dbReference>
<dbReference type="OrthoDB" id="610388at2"/>
<dbReference type="AlphaFoldDB" id="A0A5R8WXK7"/>
<accession>A0A5R8WXK7</accession>
<sequence length="456" mass="47253">MRKKLLTLAAFGLTTLAAQAQWINQPVGFSNSALVVTHVNAVSSGVAWAMALDPLGTAAGTARTIDGTTWTPGAGPALSTGETLTYLSAVDANLAWVTTYNTASGGSRILKTTDGGTIWAAQTGGSPFANPDSYANFVHFFNANEGVAVGDPDGTTPSFEIYTTANGGTTWTRLSSLPAALTDELGATTIIGSTIRPAVVGDNVWFATDAGRIYHSANRGQTWTVSSSGASGDISSLSFSTVSNGLLVAPDATGSSYELRRTTDGGTTWAAVTYTGPLHAAAIDNIPGISGGYMTAGFSLPLLGLNDGGSSYTTNNGASWISLETTFNHTSLDMLSNASGWSGSVNPNTLGGNGVNKFSVFIQSTRRDAALQQALSVYPNPSHDGVFTLDLATSLPQATELRVTDALGREVYRTALRATSGRAGSTPLDLRQQKAGLYTLELRSDTGVAQQKLVIQ</sequence>
<name>A0A5R8WXK7_9BACT</name>
<comment type="caution">
    <text evidence="4">The sequence shown here is derived from an EMBL/GenBank/DDBJ whole genome shotgun (WGS) entry which is preliminary data.</text>
</comment>
<evidence type="ECO:0000256" key="1">
    <source>
        <dbReference type="SAM" id="SignalP"/>
    </source>
</evidence>
<evidence type="ECO:0000313" key="4">
    <source>
        <dbReference type="EMBL" id="TLM96793.1"/>
    </source>
</evidence>
<dbReference type="SUPFAM" id="SSF110296">
    <property type="entry name" value="Oligoxyloglucan reducing end-specific cellobiohydrolase"/>
    <property type="match status" value="1"/>
</dbReference>
<dbReference type="Pfam" id="PF18962">
    <property type="entry name" value="Por_Secre_tail"/>
    <property type="match status" value="1"/>
</dbReference>
<protein>
    <submittedName>
        <fullName evidence="4">T9SS type A sorting domain-containing protein</fullName>
    </submittedName>
</protein>
<dbReference type="Gene3D" id="2.130.10.10">
    <property type="entry name" value="YVTN repeat-like/Quinoprotein amine dehydrogenase"/>
    <property type="match status" value="1"/>
</dbReference>